<feature type="transmembrane region" description="Helical" evidence="1">
    <location>
        <begin position="561"/>
        <end position="584"/>
    </location>
</feature>
<organism evidence="2 3">
    <name type="scientific">Berkelbacteria bacterium GW2011_GWA1_36_9</name>
    <dbReference type="NCBI Taxonomy" id="1618331"/>
    <lineage>
        <taxon>Bacteria</taxon>
        <taxon>Candidatus Berkelbacteria</taxon>
    </lineage>
</organism>
<feature type="transmembrane region" description="Helical" evidence="1">
    <location>
        <begin position="213"/>
        <end position="235"/>
    </location>
</feature>
<feature type="transmembrane region" description="Helical" evidence="1">
    <location>
        <begin position="88"/>
        <end position="109"/>
    </location>
</feature>
<proteinExistence type="predicted"/>
<feature type="transmembrane region" description="Helical" evidence="1">
    <location>
        <begin position="242"/>
        <end position="261"/>
    </location>
</feature>
<reference evidence="2 3" key="1">
    <citation type="journal article" date="2015" name="Nature">
        <title>rRNA introns, odd ribosomes, and small enigmatic genomes across a large radiation of phyla.</title>
        <authorList>
            <person name="Brown C.T."/>
            <person name="Hug L.A."/>
            <person name="Thomas B.C."/>
            <person name="Sharon I."/>
            <person name="Castelle C.J."/>
            <person name="Singh A."/>
            <person name="Wilkins M.J."/>
            <person name="Williams K.H."/>
            <person name="Banfield J.F."/>
        </authorList>
    </citation>
    <scope>NUCLEOTIDE SEQUENCE [LARGE SCALE GENOMIC DNA]</scope>
</reference>
<feature type="transmembrane region" description="Helical" evidence="1">
    <location>
        <begin position="348"/>
        <end position="366"/>
    </location>
</feature>
<feature type="transmembrane region" description="Helical" evidence="1">
    <location>
        <begin position="487"/>
        <end position="506"/>
    </location>
</feature>
<keyword evidence="1" id="KW-0812">Transmembrane</keyword>
<evidence type="ECO:0000313" key="2">
    <source>
        <dbReference type="EMBL" id="KKQ18738.1"/>
    </source>
</evidence>
<feature type="transmembrane region" description="Helical" evidence="1">
    <location>
        <begin position="398"/>
        <end position="414"/>
    </location>
</feature>
<feature type="transmembrane region" description="Helical" evidence="1">
    <location>
        <begin position="421"/>
        <end position="437"/>
    </location>
</feature>
<gene>
    <name evidence="2" type="ORF">US31_C0002G0083</name>
</gene>
<keyword evidence="1" id="KW-0472">Membrane</keyword>
<feature type="transmembrane region" description="Helical" evidence="1">
    <location>
        <begin position="31"/>
        <end position="50"/>
    </location>
</feature>
<feature type="transmembrane region" description="Helical" evidence="1">
    <location>
        <begin position="298"/>
        <end position="314"/>
    </location>
</feature>
<feature type="transmembrane region" description="Helical" evidence="1">
    <location>
        <begin position="5"/>
        <end position="25"/>
    </location>
</feature>
<evidence type="ECO:0000256" key="1">
    <source>
        <dbReference type="SAM" id="Phobius"/>
    </source>
</evidence>
<feature type="transmembrane region" description="Helical" evidence="1">
    <location>
        <begin position="457"/>
        <end position="475"/>
    </location>
</feature>
<feature type="transmembrane region" description="Helical" evidence="1">
    <location>
        <begin position="273"/>
        <end position="291"/>
    </location>
</feature>
<sequence>MVKHLVCLVFGLLIFVLGIIFPGIFSNPLSFTIYFLYIIFLPGWLIGQILKLPTNELINSILIYFVLGIGFYLVINFLAIVAGIKISVLLVIIFTLLGILFVISFVLNGRKLENINLDFQKLFKIVFSRPNVFFLIPIAIGGFIIWLLALQGPNLNGDPYFHLAIIRKALEGSSLSSRALALTETQLINIAYAFPAWHIFLVSVGKFLSLDVFAIWTNIIFALTIISFFVWYYLAKIIFKNVIWAVVGLTLMLIFTVYSGPGYLFSRLGVPDTLAQLILLPLGWGLALDYILNSKTKILIPALVIAFALLAVHAPHYFYLLISMILFGIIYAITNFKSDDYRLVLRRFANFVLIKVVILVILGITIEIKSGSLIFSLSQFMQITDGTFFSVTWQKFGLLYKYGYLLLPLFILFWRFKNLQFIFTLMILAPLIYWTPLKNVLNQLLSGVFIDRLLANTALYFFVFAFILELGFLLVDSWVQKQSKVSLTLINLVLVVIFTGLVILEIRTQVVSDFTYQLFYDKMTNAWVNNYSLCLLGLVLLLVLILSLAKVSKKIDLEKNFTQPISVFILFLIISFILVSPSFVNAKNITQNSVKKGQEYFLAGINNDSNALNFVQSRIPVKSTILTDGGTSKSLVVLTNQYVAYNIGSAYEKKFQWVFDSTTSDEAKAEIVTDPKWAIDYIYLAKPSLEDTHFKAHTEIYQLIYNNGQTEIYKIIK</sequence>
<dbReference type="EMBL" id="LBSM01000002">
    <property type="protein sequence ID" value="KKQ18738.1"/>
    <property type="molecule type" value="Genomic_DNA"/>
</dbReference>
<feature type="transmembrane region" description="Helical" evidence="1">
    <location>
        <begin position="130"/>
        <end position="149"/>
    </location>
</feature>
<keyword evidence="1" id="KW-1133">Transmembrane helix</keyword>
<name>A0A0G0FI79_9BACT</name>
<dbReference type="Proteomes" id="UP000034508">
    <property type="component" value="Unassembled WGS sequence"/>
</dbReference>
<evidence type="ECO:0000313" key="3">
    <source>
        <dbReference type="Proteomes" id="UP000034508"/>
    </source>
</evidence>
<comment type="caution">
    <text evidence="2">The sequence shown here is derived from an EMBL/GenBank/DDBJ whole genome shotgun (WGS) entry which is preliminary data.</text>
</comment>
<feature type="transmembrane region" description="Helical" evidence="1">
    <location>
        <begin position="526"/>
        <end position="549"/>
    </location>
</feature>
<feature type="transmembrane region" description="Helical" evidence="1">
    <location>
        <begin position="62"/>
        <end position="82"/>
    </location>
</feature>
<accession>A0A0G0FI79</accession>
<protein>
    <submittedName>
        <fullName evidence="2">Uncharacterized protein</fullName>
    </submittedName>
</protein>
<dbReference type="AlphaFoldDB" id="A0A0G0FI79"/>